<reference evidence="1 2" key="1">
    <citation type="submission" date="2018-11" db="EMBL/GenBank/DDBJ databases">
        <authorList>
            <person name="Zhou Z."/>
            <person name="Wang G."/>
        </authorList>
    </citation>
    <scope>NUCLEOTIDE SEQUENCE [LARGE SCALE GENOMIC DNA]</scope>
    <source>
        <strain evidence="1 2">KCTC52004</strain>
    </source>
</reference>
<comment type="caution">
    <text evidence="1">The sequence shown here is derived from an EMBL/GenBank/DDBJ whole genome shotgun (WGS) entry which is preliminary data.</text>
</comment>
<sequence>MDLFNVKIPTLGKVTITPENEKLQEGMRRAVQHVIEKTKKKDEELVIARNGKPVRVKARDL</sequence>
<evidence type="ECO:0000313" key="1">
    <source>
        <dbReference type="EMBL" id="RRB06377.1"/>
    </source>
</evidence>
<accession>A0A3P1BZ83</accession>
<dbReference type="Proteomes" id="UP000271925">
    <property type="component" value="Unassembled WGS sequence"/>
</dbReference>
<name>A0A3P1BZ83_9BACT</name>
<protein>
    <submittedName>
        <fullName evidence="1">Uncharacterized protein</fullName>
    </submittedName>
</protein>
<organism evidence="1 2">
    <name type="scientific">Larkinella rosea</name>
    <dbReference type="NCBI Taxonomy" id="2025312"/>
    <lineage>
        <taxon>Bacteria</taxon>
        <taxon>Pseudomonadati</taxon>
        <taxon>Bacteroidota</taxon>
        <taxon>Cytophagia</taxon>
        <taxon>Cytophagales</taxon>
        <taxon>Spirosomataceae</taxon>
        <taxon>Larkinella</taxon>
    </lineage>
</organism>
<dbReference type="RefSeq" id="WP_124869197.1">
    <property type="nucleotide sequence ID" value="NZ_RQJO01000007.1"/>
</dbReference>
<dbReference type="AlphaFoldDB" id="A0A3P1BZ83"/>
<proteinExistence type="predicted"/>
<evidence type="ECO:0000313" key="2">
    <source>
        <dbReference type="Proteomes" id="UP000271925"/>
    </source>
</evidence>
<gene>
    <name evidence="1" type="ORF">EHT25_00805</name>
</gene>
<keyword evidence="2" id="KW-1185">Reference proteome</keyword>
<dbReference type="EMBL" id="RQJO01000007">
    <property type="protein sequence ID" value="RRB06377.1"/>
    <property type="molecule type" value="Genomic_DNA"/>
</dbReference>